<dbReference type="SUPFAM" id="SSF49503">
    <property type="entry name" value="Cupredoxins"/>
    <property type="match status" value="1"/>
</dbReference>
<evidence type="ECO:0000313" key="6">
    <source>
        <dbReference type="EMBL" id="MCX2739334.1"/>
    </source>
</evidence>
<gene>
    <name evidence="6" type="ORF">OO017_05200</name>
</gene>
<organism evidence="6 7">
    <name type="scientific">Pontibacter anaerobius</name>
    <dbReference type="NCBI Taxonomy" id="2993940"/>
    <lineage>
        <taxon>Bacteria</taxon>
        <taxon>Pseudomonadati</taxon>
        <taxon>Bacteroidota</taxon>
        <taxon>Cytophagia</taxon>
        <taxon>Cytophagales</taxon>
        <taxon>Hymenobacteraceae</taxon>
        <taxon>Pontibacter</taxon>
    </lineage>
</organism>
<dbReference type="Pfam" id="PF00127">
    <property type="entry name" value="Copper-bind"/>
    <property type="match status" value="1"/>
</dbReference>
<name>A0ABT3RBU4_9BACT</name>
<dbReference type="InterPro" id="IPR000923">
    <property type="entry name" value="BlueCu_1"/>
</dbReference>
<dbReference type="InterPro" id="IPR050845">
    <property type="entry name" value="Cu-binding_ET"/>
</dbReference>
<evidence type="ECO:0000256" key="1">
    <source>
        <dbReference type="ARBA" id="ARBA00022448"/>
    </source>
</evidence>
<evidence type="ECO:0000313" key="7">
    <source>
        <dbReference type="Proteomes" id="UP001207228"/>
    </source>
</evidence>
<reference evidence="6 7" key="1">
    <citation type="submission" date="2022-11" db="EMBL/GenBank/DDBJ databases">
        <title>The characterization of three novel Bacteroidetes species and genomic analysis of their roles in tidal elemental geochemical cycles.</title>
        <authorList>
            <person name="Ma K.-J."/>
        </authorList>
    </citation>
    <scope>NUCLEOTIDE SEQUENCE [LARGE SCALE GENOMIC DNA]</scope>
    <source>
        <strain evidence="6 7">M82</strain>
    </source>
</reference>
<keyword evidence="1" id="KW-0813">Transport</keyword>
<evidence type="ECO:0000256" key="2">
    <source>
        <dbReference type="ARBA" id="ARBA00022723"/>
    </source>
</evidence>
<accession>A0ABT3RBU4</accession>
<protein>
    <submittedName>
        <fullName evidence="6">Plastocyanin/azurin family copper-binding protein</fullName>
    </submittedName>
</protein>
<dbReference type="EMBL" id="JAPFQO010000002">
    <property type="protein sequence ID" value="MCX2739334.1"/>
    <property type="molecule type" value="Genomic_DNA"/>
</dbReference>
<keyword evidence="7" id="KW-1185">Reference proteome</keyword>
<dbReference type="Gene3D" id="2.60.40.420">
    <property type="entry name" value="Cupredoxins - blue copper proteins"/>
    <property type="match status" value="1"/>
</dbReference>
<keyword evidence="3" id="KW-0249">Electron transport</keyword>
<dbReference type="PANTHER" id="PTHR38439:SF2">
    <property type="entry name" value="OUTER MEMBRANE PROTEIN H.8"/>
    <property type="match status" value="1"/>
</dbReference>
<sequence>MKKLFLSILPLMLLLWSCNPPEVEGDPEATETSKDTATAASAPILEEQDTTLQDIQHLELHALGNNIEEIRYSKDTLETKAGSLVKLKFINEGVDMPMVHNVVFTAPGKYKQVALAGARVGASGNYIPQSEAVIAASPMALPGQTVEMEFTAPTKPGLYDFVCTYPGYWKRMNGVLVVK</sequence>
<proteinExistence type="predicted"/>
<evidence type="ECO:0000256" key="4">
    <source>
        <dbReference type="ARBA" id="ARBA00023008"/>
    </source>
</evidence>
<evidence type="ECO:0000256" key="3">
    <source>
        <dbReference type="ARBA" id="ARBA00022982"/>
    </source>
</evidence>
<evidence type="ECO:0000259" key="5">
    <source>
        <dbReference type="Pfam" id="PF00127"/>
    </source>
</evidence>
<keyword evidence="4" id="KW-0186">Copper</keyword>
<dbReference type="InterPro" id="IPR008972">
    <property type="entry name" value="Cupredoxin"/>
</dbReference>
<feature type="domain" description="Blue (type 1) copper" evidence="5">
    <location>
        <begin position="64"/>
        <end position="179"/>
    </location>
</feature>
<dbReference type="Proteomes" id="UP001207228">
    <property type="component" value="Unassembled WGS sequence"/>
</dbReference>
<dbReference type="PANTHER" id="PTHR38439">
    <property type="entry name" value="AURACYANIN-B"/>
    <property type="match status" value="1"/>
</dbReference>
<keyword evidence="2" id="KW-0479">Metal-binding</keyword>
<comment type="caution">
    <text evidence="6">The sequence shown here is derived from an EMBL/GenBank/DDBJ whole genome shotgun (WGS) entry which is preliminary data.</text>
</comment>
<dbReference type="RefSeq" id="WP_266051394.1">
    <property type="nucleotide sequence ID" value="NZ_JAPFQO010000002.1"/>
</dbReference>
<dbReference type="CDD" id="cd04233">
    <property type="entry name" value="Auracyanin"/>
    <property type="match status" value="1"/>
</dbReference>